<evidence type="ECO:0000313" key="6">
    <source>
        <dbReference type="EMBL" id="GGE50738.1"/>
    </source>
</evidence>
<dbReference type="SUPFAM" id="SSF53850">
    <property type="entry name" value="Periplasmic binding protein-like II"/>
    <property type="match status" value="1"/>
</dbReference>
<reference evidence="6" key="2">
    <citation type="submission" date="2020-09" db="EMBL/GenBank/DDBJ databases">
        <authorList>
            <person name="Sun Q."/>
            <person name="Zhou Y."/>
        </authorList>
    </citation>
    <scope>NUCLEOTIDE SEQUENCE</scope>
    <source>
        <strain evidence="6">CGMCC 1.15371</strain>
    </source>
</reference>
<evidence type="ECO:0000256" key="1">
    <source>
        <dbReference type="ARBA" id="ARBA00009175"/>
    </source>
</evidence>
<keyword evidence="6" id="KW-0449">Lipoprotein</keyword>
<evidence type="ECO:0000256" key="5">
    <source>
        <dbReference type="PIRSR" id="PIRSR004846-1"/>
    </source>
</evidence>
<dbReference type="InterPro" id="IPR005950">
    <property type="entry name" value="ModA"/>
</dbReference>
<dbReference type="GO" id="GO:0015689">
    <property type="term" value="P:molybdate ion transport"/>
    <property type="evidence" value="ECO:0007669"/>
    <property type="project" value="InterPro"/>
</dbReference>
<dbReference type="CDD" id="cd13537">
    <property type="entry name" value="PBP2_YvgL_like"/>
    <property type="match status" value="1"/>
</dbReference>
<feature type="binding site" evidence="5">
    <location>
        <position position="52"/>
    </location>
    <ligand>
        <name>molybdate</name>
        <dbReference type="ChEBI" id="CHEBI:36264"/>
    </ligand>
</feature>
<name>A0A8J2YL52_9BACL</name>
<feature type="binding site" evidence="5">
    <location>
        <position position="188"/>
    </location>
    <ligand>
        <name>molybdate</name>
        <dbReference type="ChEBI" id="CHEBI:36264"/>
    </ligand>
</feature>
<organism evidence="6 7">
    <name type="scientific">Pullulanibacillus camelliae</name>
    <dbReference type="NCBI Taxonomy" id="1707096"/>
    <lineage>
        <taxon>Bacteria</taxon>
        <taxon>Bacillati</taxon>
        <taxon>Bacillota</taxon>
        <taxon>Bacilli</taxon>
        <taxon>Bacillales</taxon>
        <taxon>Sporolactobacillaceae</taxon>
        <taxon>Pullulanibacillus</taxon>
    </lineage>
</organism>
<dbReference type="Pfam" id="PF13531">
    <property type="entry name" value="SBP_bac_11"/>
    <property type="match status" value="1"/>
</dbReference>
<dbReference type="EMBL" id="BMIR01000018">
    <property type="protein sequence ID" value="GGE50738.1"/>
    <property type="molecule type" value="Genomic_DNA"/>
</dbReference>
<evidence type="ECO:0000313" key="7">
    <source>
        <dbReference type="Proteomes" id="UP000628775"/>
    </source>
</evidence>
<keyword evidence="4" id="KW-0732">Signal</keyword>
<feature type="binding site" evidence="5">
    <location>
        <position position="161"/>
    </location>
    <ligand>
        <name>molybdate</name>
        <dbReference type="ChEBI" id="CHEBI:36264"/>
    </ligand>
</feature>
<dbReference type="GO" id="GO:0046872">
    <property type="term" value="F:metal ion binding"/>
    <property type="evidence" value="ECO:0007669"/>
    <property type="project" value="UniProtKB-KW"/>
</dbReference>
<accession>A0A8J2YL52</accession>
<feature type="binding site" evidence="5">
    <location>
        <position position="206"/>
    </location>
    <ligand>
        <name>molybdate</name>
        <dbReference type="ChEBI" id="CHEBI:36264"/>
    </ligand>
</feature>
<evidence type="ECO:0000256" key="3">
    <source>
        <dbReference type="ARBA" id="ARBA00022723"/>
    </source>
</evidence>
<evidence type="ECO:0000256" key="2">
    <source>
        <dbReference type="ARBA" id="ARBA00022505"/>
    </source>
</evidence>
<dbReference type="FunFam" id="3.40.190.10:FF:000035">
    <property type="entry name" value="Molybdate ABC transporter substrate-binding protein"/>
    <property type="match status" value="1"/>
</dbReference>
<dbReference type="Proteomes" id="UP000628775">
    <property type="component" value="Unassembled WGS sequence"/>
</dbReference>
<proteinExistence type="inferred from homology"/>
<dbReference type="InterPro" id="IPR041879">
    <property type="entry name" value="YvgL-like_PBP2"/>
</dbReference>
<dbReference type="AlphaFoldDB" id="A0A8J2YL52"/>
<comment type="similarity">
    <text evidence="1">Belongs to the bacterial solute-binding protein ModA family.</text>
</comment>
<dbReference type="PANTHER" id="PTHR30632:SF0">
    <property type="entry name" value="SULFATE-BINDING PROTEIN"/>
    <property type="match status" value="1"/>
</dbReference>
<gene>
    <name evidence="6" type="primary">yvgL</name>
    <name evidence="6" type="ORF">GCM10011391_31890</name>
</gene>
<sequence>MDKMKKILGLVMIGILLVMTGCSSNGIAGSNAKAAKATKGDKVDITISAAASLKDVLTSVQKSFEKDHPNIKLSYNFASSGTLEQQIVQGAPVDLFFSAAEDNFDDVVKKGLIDKKDAINLVGNEIVLVVPKNSQTTIKSFKDLSHVNGQISIGTPASVPAGQYAQETLKKLNMWEPVKDKVVYAKDVRQVLAYIETKSVKAGIIYKTDAEISNKVKVIASAPSGSHEPIIYPLGLLKHTSHPKEAKVVYDYLQSQKAKNIFKEYGFVTQLGNAE</sequence>
<reference evidence="6" key="1">
    <citation type="journal article" date="2014" name="Int. J. Syst. Evol. Microbiol.">
        <title>Complete genome sequence of Corynebacterium casei LMG S-19264T (=DSM 44701T), isolated from a smear-ripened cheese.</title>
        <authorList>
            <consortium name="US DOE Joint Genome Institute (JGI-PGF)"/>
            <person name="Walter F."/>
            <person name="Albersmeier A."/>
            <person name="Kalinowski J."/>
            <person name="Ruckert C."/>
        </authorList>
    </citation>
    <scope>NUCLEOTIDE SEQUENCE</scope>
    <source>
        <strain evidence="6">CGMCC 1.15371</strain>
    </source>
</reference>
<dbReference type="GO" id="GO:0030973">
    <property type="term" value="F:molybdate ion binding"/>
    <property type="evidence" value="ECO:0007669"/>
    <property type="project" value="UniProtKB-ARBA"/>
</dbReference>
<dbReference type="Gene3D" id="3.40.190.10">
    <property type="entry name" value="Periplasmic binding protein-like II"/>
    <property type="match status" value="2"/>
</dbReference>
<keyword evidence="2 5" id="KW-0500">Molybdenum</keyword>
<keyword evidence="3 5" id="KW-0479">Metal-binding</keyword>
<dbReference type="GO" id="GO:1901359">
    <property type="term" value="F:tungstate binding"/>
    <property type="evidence" value="ECO:0007669"/>
    <property type="project" value="UniProtKB-ARBA"/>
</dbReference>
<keyword evidence="7" id="KW-1185">Reference proteome</keyword>
<feature type="binding site" evidence="5">
    <location>
        <position position="80"/>
    </location>
    <ligand>
        <name>molybdate</name>
        <dbReference type="ChEBI" id="CHEBI:36264"/>
    </ligand>
</feature>
<dbReference type="PIRSF" id="PIRSF004846">
    <property type="entry name" value="ModA"/>
    <property type="match status" value="1"/>
</dbReference>
<comment type="caution">
    <text evidence="6">The sequence shown here is derived from an EMBL/GenBank/DDBJ whole genome shotgun (WGS) entry which is preliminary data.</text>
</comment>
<dbReference type="PROSITE" id="PS51257">
    <property type="entry name" value="PROKAR_LIPOPROTEIN"/>
    <property type="match status" value="1"/>
</dbReference>
<evidence type="ECO:0000256" key="4">
    <source>
        <dbReference type="ARBA" id="ARBA00022729"/>
    </source>
</evidence>
<dbReference type="InterPro" id="IPR050682">
    <property type="entry name" value="ModA/WtpA"/>
</dbReference>
<dbReference type="PANTHER" id="PTHR30632">
    <property type="entry name" value="MOLYBDATE-BINDING PERIPLASMIC PROTEIN"/>
    <property type="match status" value="1"/>
</dbReference>
<protein>
    <submittedName>
        <fullName evidence="6">Putative ABC transporter substrate-binding lipoprotein YvgL</fullName>
    </submittedName>
</protein>
<dbReference type="NCBIfam" id="TIGR01256">
    <property type="entry name" value="modA"/>
    <property type="match status" value="1"/>
</dbReference>